<reference evidence="2" key="1">
    <citation type="journal article" date="2014" name="Front. Microbiol.">
        <title>High frequency of phylogenetically diverse reductive dehalogenase-homologous genes in deep subseafloor sedimentary metagenomes.</title>
        <authorList>
            <person name="Kawai M."/>
            <person name="Futagami T."/>
            <person name="Toyoda A."/>
            <person name="Takaki Y."/>
            <person name="Nishi S."/>
            <person name="Hori S."/>
            <person name="Arai W."/>
            <person name="Tsubouchi T."/>
            <person name="Morono Y."/>
            <person name="Uchiyama I."/>
            <person name="Ito T."/>
            <person name="Fujiyama A."/>
            <person name="Inagaki F."/>
            <person name="Takami H."/>
        </authorList>
    </citation>
    <scope>NUCLEOTIDE SEQUENCE</scope>
    <source>
        <strain evidence="2">Expedition CK06-06</strain>
    </source>
</reference>
<dbReference type="AlphaFoldDB" id="X0YID5"/>
<gene>
    <name evidence="2" type="ORF">S01H1_70821</name>
</gene>
<accession>X0YID5</accession>
<name>X0YID5_9ZZZZ</name>
<sequence>MRIVHVPPGGVRMPPQRGGGVEAYILIASKRHVALGHPVVVVDRKDTATDPDAEELDGVKIVRLEARRWDLSPLGKLPGFGGLSLLINGAVDQLSFGLAARSYLNRTDWADVILVHSTIVGWVLAILGGRWKDKLIYVSHAARRFS</sequence>
<comment type="caution">
    <text evidence="2">The sequence shown here is derived from an EMBL/GenBank/DDBJ whole genome shotgun (WGS) entry which is preliminary data.</text>
</comment>
<proteinExistence type="predicted"/>
<dbReference type="Gene3D" id="3.40.50.2000">
    <property type="entry name" value="Glycogen Phosphorylase B"/>
    <property type="match status" value="1"/>
</dbReference>
<evidence type="ECO:0000313" key="2">
    <source>
        <dbReference type="EMBL" id="GAG36571.1"/>
    </source>
</evidence>
<organism evidence="2">
    <name type="scientific">marine sediment metagenome</name>
    <dbReference type="NCBI Taxonomy" id="412755"/>
    <lineage>
        <taxon>unclassified sequences</taxon>
        <taxon>metagenomes</taxon>
        <taxon>ecological metagenomes</taxon>
    </lineage>
</organism>
<feature type="domain" description="Glycosyltransferase subfamily 4-like N-terminal" evidence="1">
    <location>
        <begin position="19"/>
        <end position="141"/>
    </location>
</feature>
<protein>
    <recommendedName>
        <fullName evidence="1">Glycosyltransferase subfamily 4-like N-terminal domain-containing protein</fullName>
    </recommendedName>
</protein>
<dbReference type="Pfam" id="PF13579">
    <property type="entry name" value="Glyco_trans_4_4"/>
    <property type="match status" value="1"/>
</dbReference>
<dbReference type="InterPro" id="IPR028098">
    <property type="entry name" value="Glyco_trans_4-like_N"/>
</dbReference>
<dbReference type="SUPFAM" id="SSF53756">
    <property type="entry name" value="UDP-Glycosyltransferase/glycogen phosphorylase"/>
    <property type="match status" value="1"/>
</dbReference>
<evidence type="ECO:0000259" key="1">
    <source>
        <dbReference type="Pfam" id="PF13579"/>
    </source>
</evidence>
<feature type="non-terminal residue" evidence="2">
    <location>
        <position position="146"/>
    </location>
</feature>
<dbReference type="EMBL" id="BARS01047120">
    <property type="protein sequence ID" value="GAG36571.1"/>
    <property type="molecule type" value="Genomic_DNA"/>
</dbReference>